<dbReference type="InterPro" id="IPR000620">
    <property type="entry name" value="EamA_dom"/>
</dbReference>
<feature type="compositionally biased region" description="Low complexity" evidence="2">
    <location>
        <begin position="7"/>
        <end position="16"/>
    </location>
</feature>
<keyword evidence="3" id="KW-0812">Transmembrane</keyword>
<feature type="transmembrane region" description="Helical" evidence="3">
    <location>
        <begin position="127"/>
        <end position="149"/>
    </location>
</feature>
<feature type="transmembrane region" description="Helical" evidence="3">
    <location>
        <begin position="183"/>
        <end position="202"/>
    </location>
</feature>
<evidence type="ECO:0000313" key="6">
    <source>
        <dbReference type="Proteomes" id="UP001489004"/>
    </source>
</evidence>
<reference evidence="5 6" key="1">
    <citation type="journal article" date="2024" name="Nat. Commun.">
        <title>Phylogenomics reveals the evolutionary origins of lichenization in chlorophyte algae.</title>
        <authorList>
            <person name="Puginier C."/>
            <person name="Libourel C."/>
            <person name="Otte J."/>
            <person name="Skaloud P."/>
            <person name="Haon M."/>
            <person name="Grisel S."/>
            <person name="Petersen M."/>
            <person name="Berrin J.G."/>
            <person name="Delaux P.M."/>
            <person name="Dal Grande F."/>
            <person name="Keller J."/>
        </authorList>
    </citation>
    <scope>NUCLEOTIDE SEQUENCE [LARGE SCALE GENOMIC DNA]</scope>
    <source>
        <strain evidence="5 6">SAG 2043</strain>
    </source>
</reference>
<organism evidence="5 6">
    <name type="scientific">[Myrmecia] bisecta</name>
    <dbReference type="NCBI Taxonomy" id="41462"/>
    <lineage>
        <taxon>Eukaryota</taxon>
        <taxon>Viridiplantae</taxon>
        <taxon>Chlorophyta</taxon>
        <taxon>core chlorophytes</taxon>
        <taxon>Trebouxiophyceae</taxon>
        <taxon>Trebouxiales</taxon>
        <taxon>Trebouxiaceae</taxon>
        <taxon>Myrmecia</taxon>
    </lineage>
</organism>
<evidence type="ECO:0000313" key="5">
    <source>
        <dbReference type="EMBL" id="KAK9830017.1"/>
    </source>
</evidence>
<dbReference type="PANTHER" id="PTHR22911">
    <property type="entry name" value="ACYL-MALONYL CONDENSING ENZYME-RELATED"/>
    <property type="match status" value="1"/>
</dbReference>
<feature type="transmembrane region" description="Helical" evidence="3">
    <location>
        <begin position="61"/>
        <end position="81"/>
    </location>
</feature>
<dbReference type="AlphaFoldDB" id="A0AAW1R882"/>
<dbReference type="PANTHER" id="PTHR22911:SF76">
    <property type="entry name" value="EAMA DOMAIN-CONTAINING PROTEIN"/>
    <property type="match status" value="1"/>
</dbReference>
<name>A0AAW1R882_9CHLO</name>
<feature type="region of interest" description="Disordered" evidence="2">
    <location>
        <begin position="1"/>
        <end position="42"/>
    </location>
</feature>
<gene>
    <name evidence="5" type="ORF">WJX72_009224</name>
</gene>
<proteinExistence type="inferred from homology"/>
<evidence type="ECO:0000256" key="1">
    <source>
        <dbReference type="ARBA" id="ARBA00007635"/>
    </source>
</evidence>
<keyword evidence="3" id="KW-0472">Membrane</keyword>
<feature type="transmembrane region" description="Helical" evidence="3">
    <location>
        <begin position="93"/>
        <end position="115"/>
    </location>
</feature>
<dbReference type="SUPFAM" id="SSF103481">
    <property type="entry name" value="Multidrug resistance efflux transporter EmrE"/>
    <property type="match status" value="1"/>
</dbReference>
<dbReference type="GO" id="GO:0016020">
    <property type="term" value="C:membrane"/>
    <property type="evidence" value="ECO:0007669"/>
    <property type="project" value="InterPro"/>
</dbReference>
<evidence type="ECO:0000259" key="4">
    <source>
        <dbReference type="Pfam" id="PF00892"/>
    </source>
</evidence>
<protein>
    <recommendedName>
        <fullName evidence="4">EamA domain-containing protein</fullName>
    </recommendedName>
</protein>
<dbReference type="InterPro" id="IPR037185">
    <property type="entry name" value="EmrE-like"/>
</dbReference>
<keyword evidence="3" id="KW-1133">Transmembrane helix</keyword>
<comment type="similarity">
    <text evidence="1">Belongs to the drug/metabolite transporter (DMT) superfamily. Plant drug/metabolite exporter (P-DME) (TC 2.A.7.4) family.</text>
</comment>
<dbReference type="Pfam" id="PF00892">
    <property type="entry name" value="EamA"/>
    <property type="match status" value="1"/>
</dbReference>
<feature type="transmembrane region" description="Helical" evidence="3">
    <location>
        <begin position="208"/>
        <end position="227"/>
    </location>
</feature>
<dbReference type="EMBL" id="JALJOR010000001">
    <property type="protein sequence ID" value="KAK9830017.1"/>
    <property type="molecule type" value="Genomic_DNA"/>
</dbReference>
<evidence type="ECO:0000256" key="3">
    <source>
        <dbReference type="SAM" id="Phobius"/>
    </source>
</evidence>
<feature type="transmembrane region" description="Helical" evidence="3">
    <location>
        <begin position="155"/>
        <end position="174"/>
    </location>
</feature>
<accession>A0AAW1R882</accession>
<sequence>MSSTPVAAAPAEGGASEAEEAHLLPRPQPQPEPASLGPPAASDAANIGAEAVAKPAAHVPCFAWAILGASVTAVSSAAAVFQSMQEVPPLVLTAWRLSLTSCIIFPAAAVSFHKLPPEDQRRAVRNLHILLAGSLLLAVHFACFVWGLMHTSLTHCLLYASSTPLIIAGATWVLRRPISAGELLGTGLGMLGAVLLASGATADRQVTFAGDMASLASAACFVVYLSIGQHLRSWMPLFVFAWPVGTSDLTQ</sequence>
<comment type="caution">
    <text evidence="5">The sequence shown here is derived from an EMBL/GenBank/DDBJ whole genome shotgun (WGS) entry which is preliminary data.</text>
</comment>
<dbReference type="Proteomes" id="UP001489004">
    <property type="component" value="Unassembled WGS sequence"/>
</dbReference>
<feature type="domain" description="EamA" evidence="4">
    <location>
        <begin position="65"/>
        <end position="196"/>
    </location>
</feature>
<evidence type="ECO:0000256" key="2">
    <source>
        <dbReference type="SAM" id="MobiDB-lite"/>
    </source>
</evidence>
<keyword evidence="6" id="KW-1185">Reference proteome</keyword>